<name>A0A8J6HZ78_TENMO</name>
<dbReference type="EMBL" id="JABDTM020000084">
    <property type="protein sequence ID" value="KAH0822718.1"/>
    <property type="molecule type" value="Genomic_DNA"/>
</dbReference>
<feature type="region of interest" description="Disordered" evidence="1">
    <location>
        <begin position="475"/>
        <end position="496"/>
    </location>
</feature>
<gene>
    <name evidence="2" type="ORF">GEV33_000073</name>
</gene>
<evidence type="ECO:0000256" key="1">
    <source>
        <dbReference type="SAM" id="MobiDB-lite"/>
    </source>
</evidence>
<proteinExistence type="predicted"/>
<dbReference type="Proteomes" id="UP000719412">
    <property type="component" value="Unassembled WGS sequence"/>
</dbReference>
<protein>
    <submittedName>
        <fullName evidence="2">Uncharacterized protein</fullName>
    </submittedName>
</protein>
<reference evidence="2" key="2">
    <citation type="submission" date="2021-08" db="EMBL/GenBank/DDBJ databases">
        <authorList>
            <person name="Eriksson T."/>
        </authorList>
    </citation>
    <scope>NUCLEOTIDE SEQUENCE</scope>
    <source>
        <strain evidence="2">Stoneville</strain>
        <tissue evidence="2">Whole head</tissue>
    </source>
</reference>
<comment type="caution">
    <text evidence="2">The sequence shown here is derived from an EMBL/GenBank/DDBJ whole genome shotgun (WGS) entry which is preliminary data.</text>
</comment>
<accession>A0A8J6HZ78</accession>
<reference evidence="2" key="1">
    <citation type="journal article" date="2020" name="J Insects Food Feed">
        <title>The yellow mealworm (Tenebrio molitor) genome: a resource for the emerging insects as food and feed industry.</title>
        <authorList>
            <person name="Eriksson T."/>
            <person name="Andere A."/>
            <person name="Kelstrup H."/>
            <person name="Emery V."/>
            <person name="Picard C."/>
        </authorList>
    </citation>
    <scope>NUCLEOTIDE SEQUENCE</scope>
    <source>
        <strain evidence="2">Stoneville</strain>
        <tissue evidence="2">Whole head</tissue>
    </source>
</reference>
<feature type="compositionally biased region" description="Basic and acidic residues" evidence="1">
    <location>
        <begin position="483"/>
        <end position="495"/>
    </location>
</feature>
<evidence type="ECO:0000313" key="3">
    <source>
        <dbReference type="Proteomes" id="UP000719412"/>
    </source>
</evidence>
<dbReference type="AlphaFoldDB" id="A0A8J6HZ78"/>
<evidence type="ECO:0000313" key="2">
    <source>
        <dbReference type="EMBL" id="KAH0822718.1"/>
    </source>
</evidence>
<keyword evidence="3" id="KW-1185">Reference proteome</keyword>
<sequence length="613" mass="69577">MQLRRPESTQSDFQKDAKLGHEKTDQVYIKKIAGAYPVLIFTSRYCSLRQIVECRFSRPLSRGLLFSGLCRGRLDCWVADVSIAMLLSSSELAPLRVEMYKEKLKEMPLPPQPILTRWGTWLQAAMFYSEHFDSIKEMRKTSEKKNLFTYSLARDLNPEPPEFDIHAATVLGSDAGAFDAGGQSRVDKSQGLYTKYINSIGMLDSHSDTAHVQGWQFVTSLVESKATDSSSVRMVQIIHRDGNVLRLPAKNLRTEGVEAINRGNQRQNGDFSRPFAGSVGRRDDVVEFTRAVGDDSSKYHRPHRQADHGLHYGRFQTERFCGSGSHRVLSVQVVPGLTGRCRIYPPARLPSFGSVIYNVTILGAQPGFILNFVGFGRRGKTFSCDLSNFFYDSVSSGENHWNLTGLQQQPGACVWRLPLSPRGRSVIAFGVLGGEPKFVVSEEVPNWRFFRVESRSWPWLRGFAREPDLEPQSRRLYQGSSERSCRLRPPGERTSRARYQRRPNLGEDFELQWYRCSPTSADRSQGTKVVFSDVVSSRLRTRRTVAWSSAWCAGGPGRKRENRGEELGAIALRRIWNLTHGRPRVVERLVADLIPYFCTRSSRRPRDEEDLPP</sequence>
<organism evidence="2 3">
    <name type="scientific">Tenebrio molitor</name>
    <name type="common">Yellow mealworm beetle</name>
    <dbReference type="NCBI Taxonomy" id="7067"/>
    <lineage>
        <taxon>Eukaryota</taxon>
        <taxon>Metazoa</taxon>
        <taxon>Ecdysozoa</taxon>
        <taxon>Arthropoda</taxon>
        <taxon>Hexapoda</taxon>
        <taxon>Insecta</taxon>
        <taxon>Pterygota</taxon>
        <taxon>Neoptera</taxon>
        <taxon>Endopterygota</taxon>
        <taxon>Coleoptera</taxon>
        <taxon>Polyphaga</taxon>
        <taxon>Cucujiformia</taxon>
        <taxon>Tenebrionidae</taxon>
        <taxon>Tenebrio</taxon>
    </lineage>
</organism>